<feature type="signal peptide" evidence="2">
    <location>
        <begin position="1"/>
        <end position="24"/>
    </location>
</feature>
<evidence type="ECO:0000313" key="5">
    <source>
        <dbReference type="Proteomes" id="UP000678393"/>
    </source>
</evidence>
<organism evidence="4 5">
    <name type="scientific">Candidula unifasciata</name>
    <dbReference type="NCBI Taxonomy" id="100452"/>
    <lineage>
        <taxon>Eukaryota</taxon>
        <taxon>Metazoa</taxon>
        <taxon>Spiralia</taxon>
        <taxon>Lophotrochozoa</taxon>
        <taxon>Mollusca</taxon>
        <taxon>Gastropoda</taxon>
        <taxon>Heterobranchia</taxon>
        <taxon>Euthyneura</taxon>
        <taxon>Panpulmonata</taxon>
        <taxon>Eupulmonata</taxon>
        <taxon>Stylommatophora</taxon>
        <taxon>Helicina</taxon>
        <taxon>Helicoidea</taxon>
        <taxon>Geomitridae</taxon>
        <taxon>Candidula</taxon>
    </lineage>
</organism>
<dbReference type="OrthoDB" id="64893at2759"/>
<dbReference type="AlphaFoldDB" id="A0A8S3Z964"/>
<evidence type="ECO:0000256" key="1">
    <source>
        <dbReference type="SAM" id="MobiDB-lite"/>
    </source>
</evidence>
<proteinExistence type="predicted"/>
<feature type="chain" id="PRO_5035904071" description="Chitin-binding type-4 domain-containing protein" evidence="2">
    <location>
        <begin position="25"/>
        <end position="348"/>
    </location>
</feature>
<keyword evidence="5" id="KW-1185">Reference proteome</keyword>
<dbReference type="Pfam" id="PF03067">
    <property type="entry name" value="LPMO_10"/>
    <property type="match status" value="1"/>
</dbReference>
<dbReference type="Proteomes" id="UP000678393">
    <property type="component" value="Unassembled WGS sequence"/>
</dbReference>
<feature type="domain" description="Chitin-binding type-4" evidence="3">
    <location>
        <begin position="55"/>
        <end position="196"/>
    </location>
</feature>
<protein>
    <recommendedName>
        <fullName evidence="3">Chitin-binding type-4 domain-containing protein</fullName>
    </recommendedName>
</protein>
<evidence type="ECO:0000256" key="2">
    <source>
        <dbReference type="SAM" id="SignalP"/>
    </source>
</evidence>
<reference evidence="4" key="1">
    <citation type="submission" date="2021-04" db="EMBL/GenBank/DDBJ databases">
        <authorList>
            <consortium name="Molecular Ecology Group"/>
        </authorList>
    </citation>
    <scope>NUCLEOTIDE SEQUENCE</scope>
</reference>
<gene>
    <name evidence="4" type="ORF">CUNI_LOCUS11277</name>
</gene>
<comment type="caution">
    <text evidence="4">The sequence shown here is derived from an EMBL/GenBank/DDBJ whole genome shotgun (WGS) entry which is preliminary data.</text>
</comment>
<name>A0A8S3Z964_9EUPU</name>
<keyword evidence="2" id="KW-0732">Signal</keyword>
<feature type="region of interest" description="Disordered" evidence="1">
    <location>
        <begin position="215"/>
        <end position="239"/>
    </location>
</feature>
<dbReference type="InterPro" id="IPR004302">
    <property type="entry name" value="Cellulose/chitin-bd_N"/>
</dbReference>
<evidence type="ECO:0000313" key="4">
    <source>
        <dbReference type="EMBL" id="CAG5125719.1"/>
    </source>
</evidence>
<dbReference type="EMBL" id="CAJHNH020002142">
    <property type="protein sequence ID" value="CAG5125719.1"/>
    <property type="molecule type" value="Genomic_DNA"/>
</dbReference>
<evidence type="ECO:0000259" key="3">
    <source>
        <dbReference type="Pfam" id="PF03067"/>
    </source>
</evidence>
<feature type="compositionally biased region" description="Polar residues" evidence="1">
    <location>
        <begin position="219"/>
        <end position="237"/>
    </location>
</feature>
<sequence>MAVTHVTASAFISLMLAMLPPVDGHARLWEPPGRSTMWRREFGTPVNYQDNELFCGGFEHQVQLGYKCGVCGDPFDGRRDNEAGGKYATGVITRTYRQGQNVTFQVDLTANHKGYFEFKICPTNDPKKQETQECFDPYPPDNALRSISVTLPKDLTCEFCVLQFRYHAGNSWGTDPDGKSCIGCGNQEEFYGCSDIRILPHSSSQPVIEEPVKEAPKYTATTTNSYPSERTTTMSTDSSRKYDRVYNGAENDASNYLQSPDDRSINGDNIVCRGVGHYTDLDEWCQLNCQLGHCPETHCQCDKFQYMHGTKRETGCRAAGGFASVQGYDTWCRDNCARGHCPSSLCIC</sequence>
<accession>A0A8S3Z964</accession>